<gene>
    <name evidence="3" type="ORF">SAMN05443668_105147</name>
</gene>
<dbReference type="InterPro" id="IPR006668">
    <property type="entry name" value="Mg_transptr_MgtE_intracell_dom"/>
</dbReference>
<evidence type="ECO:0000256" key="1">
    <source>
        <dbReference type="PROSITE-ProRule" id="PRU00703"/>
    </source>
</evidence>
<dbReference type="RefSeq" id="WP_073258762.1">
    <property type="nucleotide sequence ID" value="NZ_FRCS01000005.1"/>
</dbReference>
<dbReference type="EMBL" id="FRCS01000005">
    <property type="protein sequence ID" value="SHN33451.1"/>
    <property type="molecule type" value="Genomic_DNA"/>
</dbReference>
<dbReference type="SUPFAM" id="SSF158791">
    <property type="entry name" value="MgtE N-terminal domain-like"/>
    <property type="match status" value="1"/>
</dbReference>
<dbReference type="SUPFAM" id="SSF54631">
    <property type="entry name" value="CBS-domain pair"/>
    <property type="match status" value="1"/>
</dbReference>
<organism evidence="3 4">
    <name type="scientific">Cryptosporangium aurantiacum</name>
    <dbReference type="NCBI Taxonomy" id="134849"/>
    <lineage>
        <taxon>Bacteria</taxon>
        <taxon>Bacillati</taxon>
        <taxon>Actinomycetota</taxon>
        <taxon>Actinomycetes</taxon>
        <taxon>Cryptosporangiales</taxon>
        <taxon>Cryptosporangiaceae</taxon>
        <taxon>Cryptosporangium</taxon>
    </lineage>
</organism>
<dbReference type="InterPro" id="IPR000644">
    <property type="entry name" value="CBS_dom"/>
</dbReference>
<protein>
    <submittedName>
        <fullName evidence="3">Mg/Co/Ni transporter MgtE (Contains CBS domain)</fullName>
    </submittedName>
</protein>
<name>A0A1M7QQ71_9ACTN</name>
<dbReference type="GO" id="GO:0016020">
    <property type="term" value="C:membrane"/>
    <property type="evidence" value="ECO:0007669"/>
    <property type="project" value="InterPro"/>
</dbReference>
<keyword evidence="1" id="KW-0129">CBS domain</keyword>
<dbReference type="Proteomes" id="UP000184440">
    <property type="component" value="Unassembled WGS sequence"/>
</dbReference>
<dbReference type="InterPro" id="IPR038076">
    <property type="entry name" value="MgtE_N_sf"/>
</dbReference>
<reference evidence="3 4" key="1">
    <citation type="submission" date="2016-11" db="EMBL/GenBank/DDBJ databases">
        <authorList>
            <person name="Jaros S."/>
            <person name="Januszkiewicz K."/>
            <person name="Wedrychowicz H."/>
        </authorList>
    </citation>
    <scope>NUCLEOTIDE SEQUENCE [LARGE SCALE GENOMIC DNA]</scope>
    <source>
        <strain evidence="3 4">DSM 46144</strain>
    </source>
</reference>
<keyword evidence="4" id="KW-1185">Reference proteome</keyword>
<evidence type="ECO:0000259" key="2">
    <source>
        <dbReference type="PROSITE" id="PS51371"/>
    </source>
</evidence>
<dbReference type="Gene3D" id="3.10.580.10">
    <property type="entry name" value="CBS-domain"/>
    <property type="match status" value="1"/>
</dbReference>
<evidence type="ECO:0000313" key="3">
    <source>
        <dbReference type="EMBL" id="SHN33451.1"/>
    </source>
</evidence>
<dbReference type="OrthoDB" id="9764830at2"/>
<dbReference type="PANTHER" id="PTHR43773:SF1">
    <property type="entry name" value="MAGNESIUM TRANSPORTER MGTE"/>
    <property type="match status" value="1"/>
</dbReference>
<dbReference type="PANTHER" id="PTHR43773">
    <property type="entry name" value="MAGNESIUM TRANSPORTER MGTE"/>
    <property type="match status" value="1"/>
</dbReference>
<dbReference type="AlphaFoldDB" id="A0A1M7QQ71"/>
<dbReference type="Gene3D" id="1.25.60.10">
    <property type="entry name" value="MgtE N-terminal domain-like"/>
    <property type="match status" value="1"/>
</dbReference>
<dbReference type="Pfam" id="PF00571">
    <property type="entry name" value="CBS"/>
    <property type="match status" value="1"/>
</dbReference>
<dbReference type="STRING" id="134849.SAMN05443668_105147"/>
<evidence type="ECO:0000313" key="4">
    <source>
        <dbReference type="Proteomes" id="UP000184440"/>
    </source>
</evidence>
<dbReference type="SUPFAM" id="SSF50346">
    <property type="entry name" value="PRC-barrel domain"/>
    <property type="match status" value="1"/>
</dbReference>
<dbReference type="PROSITE" id="PS51371">
    <property type="entry name" value="CBS"/>
    <property type="match status" value="1"/>
</dbReference>
<dbReference type="SMART" id="SM00924">
    <property type="entry name" value="MgtE_N"/>
    <property type="match status" value="1"/>
</dbReference>
<proteinExistence type="predicted"/>
<dbReference type="InterPro" id="IPR006669">
    <property type="entry name" value="MgtE_transporter"/>
</dbReference>
<dbReference type="InterPro" id="IPR046342">
    <property type="entry name" value="CBS_dom_sf"/>
</dbReference>
<feature type="domain" description="CBS" evidence="2">
    <location>
        <begin position="357"/>
        <end position="415"/>
    </location>
</feature>
<dbReference type="InterPro" id="IPR011033">
    <property type="entry name" value="PRC_barrel-like_sf"/>
</dbReference>
<dbReference type="Pfam" id="PF03448">
    <property type="entry name" value="MgtE_N"/>
    <property type="match status" value="1"/>
</dbReference>
<accession>A0A1M7QQ71</accession>
<sequence>MTTATRIYLARLAGVAVFDPSGDQLGRVRDAVVRPRAEITRPPRVTGLVVEIVHRRRIFVPLGRVTAFDPDAVMLNTGTISLRRFEQRTGELMALGDMLDRQVTIGADDPPVRAVVVDVAMERSRAGEWELVKVAAREHSSGMLGRRRGHLRQVDWGEVDGVISSQDRQGAANLLAVFDQLRAADLANVLQGLSDKRRVEVAAALGDDRLADVLEELPEDDQVEILGYLDTERAAHVLEEMDPDDAADLLGELPEPEQERLLAMMEPSEAAPVRRLLDYTEDTAGGMMTSEPVIMPPDATVAHALARVRDPDLTPALAAQVYVCRPPSATPTGRFLGIAHLQRLLREEPGTLVSAVVDADLDPLNADATLAQVAHYLATYNLVAVPVVDENDRLLGAVTVDDVLDHLLPEDWRDRDG</sequence>
<dbReference type="InterPro" id="IPR058838">
    <property type="entry name" value="SH3_actinomycetes"/>
</dbReference>
<dbReference type="CDD" id="cd04606">
    <property type="entry name" value="CBS_pair_Mg_transporter"/>
    <property type="match status" value="1"/>
</dbReference>
<dbReference type="Pfam" id="PF26205">
    <property type="entry name" value="SH3_actinomycetes"/>
    <property type="match status" value="1"/>
</dbReference>
<dbReference type="GO" id="GO:0015095">
    <property type="term" value="F:magnesium ion transmembrane transporter activity"/>
    <property type="evidence" value="ECO:0007669"/>
    <property type="project" value="InterPro"/>
</dbReference>